<evidence type="ECO:0000313" key="3">
    <source>
        <dbReference type="Proteomes" id="UP000639516"/>
    </source>
</evidence>
<dbReference type="Gene3D" id="3.90.25.10">
    <property type="entry name" value="UDP-galactose 4-epimerase, domain 1"/>
    <property type="match status" value="1"/>
</dbReference>
<evidence type="ECO:0000313" key="2">
    <source>
        <dbReference type="EMBL" id="MBC9981903.1"/>
    </source>
</evidence>
<dbReference type="InterPro" id="IPR036291">
    <property type="entry name" value="NAD(P)-bd_dom_sf"/>
</dbReference>
<dbReference type="Proteomes" id="UP000639516">
    <property type="component" value="Unassembled WGS sequence"/>
</dbReference>
<reference evidence="2 3" key="1">
    <citation type="journal article" date="2020" name="Arch. Microbiol.">
        <title>Bradyrhizobium campsiandrae sp. nov., a nitrogen-fixing bacterial strain isolated from a native leguminous tree from the Amazon adapted to flooded conditions.</title>
        <authorList>
            <person name="Cabral Michel D."/>
            <person name="Martins da Costa E."/>
            <person name="Azarias Guimaraes A."/>
            <person name="Soares de Carvalho T."/>
            <person name="Santos de Castro Caputo P."/>
            <person name="Willems A."/>
            <person name="de Souza Moreira F.M."/>
        </authorList>
    </citation>
    <scope>NUCLEOTIDE SEQUENCE [LARGE SCALE GENOMIC DNA]</scope>
    <source>
        <strain evidence="3">INPA 384B</strain>
    </source>
</reference>
<gene>
    <name evidence="2" type="ORF">HA482_27200</name>
</gene>
<dbReference type="RefSeq" id="WP_188104756.1">
    <property type="nucleotide sequence ID" value="NZ_JAANIH010000042.1"/>
</dbReference>
<dbReference type="SUPFAM" id="SSF51735">
    <property type="entry name" value="NAD(P)-binding Rossmann-fold domains"/>
    <property type="match status" value="1"/>
</dbReference>
<dbReference type="InterPro" id="IPR051604">
    <property type="entry name" value="Ergot_Alk_Oxidoreductase"/>
</dbReference>
<name>A0ABR7UDC3_9BRAD</name>
<evidence type="ECO:0000259" key="1">
    <source>
        <dbReference type="Pfam" id="PF05368"/>
    </source>
</evidence>
<feature type="domain" description="NmrA-like" evidence="1">
    <location>
        <begin position="3"/>
        <end position="292"/>
    </location>
</feature>
<dbReference type="PANTHER" id="PTHR43162:SF1">
    <property type="entry name" value="PRESTALK A DIFFERENTIATION PROTEIN A"/>
    <property type="match status" value="1"/>
</dbReference>
<dbReference type="EMBL" id="JAATTO010000043">
    <property type="protein sequence ID" value="MBC9981903.1"/>
    <property type="molecule type" value="Genomic_DNA"/>
</dbReference>
<accession>A0ABR7UDC3</accession>
<comment type="caution">
    <text evidence="2">The sequence shown here is derived from an EMBL/GenBank/DDBJ whole genome shotgun (WGS) entry which is preliminary data.</text>
</comment>
<dbReference type="InterPro" id="IPR008030">
    <property type="entry name" value="NmrA-like"/>
</dbReference>
<dbReference type="Gene3D" id="3.40.50.720">
    <property type="entry name" value="NAD(P)-binding Rossmann-like Domain"/>
    <property type="match status" value="1"/>
</dbReference>
<protein>
    <submittedName>
        <fullName evidence="2">NmrA family NAD(P)-binding protein</fullName>
    </submittedName>
</protein>
<organism evidence="2 3">
    <name type="scientific">Bradyrhizobium campsiandrae</name>
    <dbReference type="NCBI Taxonomy" id="1729892"/>
    <lineage>
        <taxon>Bacteria</taxon>
        <taxon>Pseudomonadati</taxon>
        <taxon>Pseudomonadota</taxon>
        <taxon>Alphaproteobacteria</taxon>
        <taxon>Hyphomicrobiales</taxon>
        <taxon>Nitrobacteraceae</taxon>
        <taxon>Bradyrhizobium</taxon>
    </lineage>
</organism>
<sequence>MSKATILVTGATGLHGGVGGYTARFLREAGATVRALVRTRDHRSEALDKLGIETVVGDFMNLQSLRDALKDVDRALFCYPMRPGLLEAAINMAIAARDAKLRILVDLSLIPAREGSPSDEAREHWLASQMFDMAGLNVAHLMGGFFYENLEFLAGSDMVARGLLEAPFGDGDTPLSWVAGEDIARFAASVLQNPDAYVGTTRYVTGPEALTFRQVAAIVSDVFETPVRYESNISIEAWADRLSKHPFGNARLVKHASVLAQAFGKTKVSFGQVTDEVFNASGVKPITLKEFLLGNRALFST</sequence>
<dbReference type="Pfam" id="PF05368">
    <property type="entry name" value="NmrA"/>
    <property type="match status" value="1"/>
</dbReference>
<keyword evidence="3" id="KW-1185">Reference proteome</keyword>
<dbReference type="PANTHER" id="PTHR43162">
    <property type="match status" value="1"/>
</dbReference>
<proteinExistence type="predicted"/>